<dbReference type="InterPro" id="IPR046847">
    <property type="entry name" value="Xre-like_HTH"/>
</dbReference>
<dbReference type="EMBL" id="CP092109">
    <property type="protein sequence ID" value="UWZ79429.1"/>
    <property type="molecule type" value="Genomic_DNA"/>
</dbReference>
<evidence type="ECO:0000259" key="2">
    <source>
        <dbReference type="Pfam" id="PF20432"/>
    </source>
</evidence>
<dbReference type="Pfam" id="PF09722">
    <property type="entry name" value="Xre_MbcA_ParS_C"/>
    <property type="match status" value="1"/>
</dbReference>
<feature type="domain" description="Antitoxin Xre-like helix-turn-helix" evidence="2">
    <location>
        <begin position="22"/>
        <end position="76"/>
    </location>
</feature>
<keyword evidence="4" id="KW-1185">Reference proteome</keyword>
<organism evidence="3 4">
    <name type="scientific">Geoalkalibacter halelectricus</name>
    <dbReference type="NCBI Taxonomy" id="2847045"/>
    <lineage>
        <taxon>Bacteria</taxon>
        <taxon>Pseudomonadati</taxon>
        <taxon>Thermodesulfobacteriota</taxon>
        <taxon>Desulfuromonadia</taxon>
        <taxon>Desulfuromonadales</taxon>
        <taxon>Geoalkalibacteraceae</taxon>
        <taxon>Geoalkalibacter</taxon>
    </lineage>
</organism>
<reference evidence="3" key="1">
    <citation type="journal article" date="2022" name="Environ. Microbiol.">
        <title>Geoalkalibacter halelectricus SAP #1 sp. nov. possessing extracellular electron transfer and mineral#reducing capabilities from a haloalkaline environment.</title>
        <authorList>
            <person name="Yadav S."/>
            <person name="Singh R."/>
            <person name="Sundharam S.S."/>
            <person name="Chaudhary S."/>
            <person name="Krishnamurthi S."/>
            <person name="Patil S.A."/>
        </authorList>
    </citation>
    <scope>NUCLEOTIDE SEQUENCE</scope>
    <source>
        <strain evidence="3">SAP-1</strain>
    </source>
</reference>
<gene>
    <name evidence="3" type="ORF">L9S41_17360</name>
</gene>
<dbReference type="Pfam" id="PF20432">
    <property type="entry name" value="Xre-like-HTH"/>
    <property type="match status" value="1"/>
</dbReference>
<evidence type="ECO:0000259" key="1">
    <source>
        <dbReference type="Pfam" id="PF09722"/>
    </source>
</evidence>
<feature type="domain" description="Antitoxin Xre/MbcA/ParS-like toxin-binding" evidence="1">
    <location>
        <begin position="81"/>
        <end position="129"/>
    </location>
</feature>
<proteinExistence type="predicted"/>
<protein>
    <submittedName>
        <fullName evidence="3">MbcA/ParS/Xre antitoxin family protein</fullName>
    </submittedName>
</protein>
<dbReference type="Proteomes" id="UP001060414">
    <property type="component" value="Chromosome"/>
</dbReference>
<evidence type="ECO:0000313" key="3">
    <source>
        <dbReference type="EMBL" id="UWZ79429.1"/>
    </source>
</evidence>
<name>A0ABY5ZP10_9BACT</name>
<evidence type="ECO:0000313" key="4">
    <source>
        <dbReference type="Proteomes" id="UP001060414"/>
    </source>
</evidence>
<sequence length="134" mass="15515">MAEPAILQNQPAESEDQRSRIARMVMQLFGHWQISTDEQLELLGLRPKSRAVLSRYRRGEPLPLVRDMLDRAAYLLAIHRSLRTLYPENPEICYGWVKMRNRALGNLTPLEVMLKEGLLGLAKVSRHLDVRLTR</sequence>
<dbReference type="InterPro" id="IPR024467">
    <property type="entry name" value="Xre/MbcA/ParS-like_toxin-bd"/>
</dbReference>
<accession>A0ABY5ZP10</accession>
<dbReference type="RefSeq" id="WP_260747781.1">
    <property type="nucleotide sequence ID" value="NZ_CP092109.1"/>
</dbReference>